<dbReference type="Proteomes" id="UP000271624">
    <property type="component" value="Unassembled WGS sequence"/>
</dbReference>
<keyword evidence="2" id="KW-1185">Reference proteome</keyword>
<name>A0A433VNR4_9CYAN</name>
<reference evidence="1" key="1">
    <citation type="submission" date="2018-12" db="EMBL/GenBank/DDBJ databases">
        <authorList>
            <person name="Will S."/>
            <person name="Neumann-Schaal M."/>
            <person name="Henke P."/>
        </authorList>
    </citation>
    <scope>NUCLEOTIDE SEQUENCE</scope>
    <source>
        <strain evidence="1">PCC 7102</strain>
    </source>
</reference>
<evidence type="ECO:0000313" key="1">
    <source>
        <dbReference type="EMBL" id="RUT07754.1"/>
    </source>
</evidence>
<comment type="caution">
    <text evidence="1">The sequence shown here is derived from an EMBL/GenBank/DDBJ whole genome shotgun (WGS) entry which is preliminary data.</text>
</comment>
<proteinExistence type="predicted"/>
<dbReference type="AlphaFoldDB" id="A0A433VNR4"/>
<dbReference type="SUPFAM" id="SSF52091">
    <property type="entry name" value="SpoIIaa-like"/>
    <property type="match status" value="1"/>
</dbReference>
<dbReference type="InterPro" id="IPR036513">
    <property type="entry name" value="STAS_dom_sf"/>
</dbReference>
<gene>
    <name evidence="1" type="ORF">DSM106972_020140</name>
</gene>
<sequence length="127" mass="14513">MIFNYLFIARIKTMEILGDNYKVCYETTSATINFHGSLRLNGMEEYAPILKLLNDVVDSNPARITLNLMHLDFLNSSGITMLSKFVIGMRTNKSMHMMILGANSIPWQSKLLKNLQKLMPNLNLKMV</sequence>
<dbReference type="NCBIfam" id="NF047705">
    <property type="entry name" value="slr1659_superfam"/>
    <property type="match status" value="1"/>
</dbReference>
<protein>
    <recommendedName>
        <fullName evidence="3">STAS domain-containing protein</fullName>
    </recommendedName>
</protein>
<organism evidence="1 2">
    <name type="scientific">Dulcicalothrix desertica PCC 7102</name>
    <dbReference type="NCBI Taxonomy" id="232991"/>
    <lineage>
        <taxon>Bacteria</taxon>
        <taxon>Bacillati</taxon>
        <taxon>Cyanobacteriota</taxon>
        <taxon>Cyanophyceae</taxon>
        <taxon>Nostocales</taxon>
        <taxon>Calotrichaceae</taxon>
        <taxon>Dulcicalothrix</taxon>
    </lineage>
</organism>
<evidence type="ECO:0008006" key="3">
    <source>
        <dbReference type="Google" id="ProtNLM"/>
    </source>
</evidence>
<accession>A0A433VNR4</accession>
<evidence type="ECO:0000313" key="2">
    <source>
        <dbReference type="Proteomes" id="UP000271624"/>
    </source>
</evidence>
<dbReference type="EMBL" id="RSCL01000004">
    <property type="protein sequence ID" value="RUT07754.1"/>
    <property type="molecule type" value="Genomic_DNA"/>
</dbReference>
<reference evidence="1" key="2">
    <citation type="journal article" date="2019" name="Genome Biol. Evol.">
        <title>Day and night: Metabolic profiles and evolutionary relationships of six axenic non-marine cyanobacteria.</title>
        <authorList>
            <person name="Will S.E."/>
            <person name="Henke P."/>
            <person name="Boedeker C."/>
            <person name="Huang S."/>
            <person name="Brinkmann H."/>
            <person name="Rohde M."/>
            <person name="Jarek M."/>
            <person name="Friedl T."/>
            <person name="Seufert S."/>
            <person name="Schumacher M."/>
            <person name="Overmann J."/>
            <person name="Neumann-Schaal M."/>
            <person name="Petersen J."/>
        </authorList>
    </citation>
    <scope>NUCLEOTIDE SEQUENCE [LARGE SCALE GENOMIC DNA]</scope>
    <source>
        <strain evidence="1">PCC 7102</strain>
    </source>
</reference>